<feature type="compositionally biased region" description="Basic and acidic residues" evidence="1">
    <location>
        <begin position="121"/>
        <end position="158"/>
    </location>
</feature>
<name>A0ABU3NEA2_9GAMM</name>
<sequence>MATHQITVERRDSLHLKISRVLREESSHRLDVYLFVPAELGLNAHVLSEEAFYHGSIHVKRTYYSDRHRLPLVMSRLAGKRLDADQYRLGLSLYAYQYVVAMERSTQTLLDQARRTRKAEKRVGDKAEKRTGDKAEKRTGDKAEKRTGDKAETLEEAARSGASEDETAQAGRLREQLEETLELSSGILRRLRRQEPSDESLHRYYANIDNYLSWFTEQRLLELIAHLPRGNDYREIRERLLGVCREEDDHRRKREYNAERVTRDPTRMSNKMRLLRRLIEYPVTLKQRSQELGGGEEKAVKGLATAVVMVFVTLGLLEARAALGDITALFVLALAVLYALREVFKDDLRVTLWRLLRRGRPKWRRQYLDANSNAVLGRQLEWFDYQRYPRLDEEIRRVRKRNMAQREEVVLHYRSSSRMSPTRFLSGYDRTRETLTLDLSPLARLMSKGSHHVYRLEEKGQVVREPVEKRHLINLVIREVEGNGTPLLQRWKIVMSRSKIVDVELVHEEGPEEGAESAKPE</sequence>
<feature type="region of interest" description="Disordered" evidence="1">
    <location>
        <begin position="110"/>
        <end position="174"/>
    </location>
</feature>
<accession>A0ABU3NEA2</accession>
<evidence type="ECO:0000256" key="1">
    <source>
        <dbReference type="SAM" id="MobiDB-lite"/>
    </source>
</evidence>
<gene>
    <name evidence="2" type="ORF">RSO68_05045</name>
</gene>
<proteinExistence type="predicted"/>
<protein>
    <submittedName>
        <fullName evidence="2">Uncharacterized protein</fullName>
    </submittedName>
</protein>
<evidence type="ECO:0000313" key="2">
    <source>
        <dbReference type="EMBL" id="MDT8878828.1"/>
    </source>
</evidence>
<dbReference type="Proteomes" id="UP001255917">
    <property type="component" value="Unassembled WGS sequence"/>
</dbReference>
<keyword evidence="3" id="KW-1185">Reference proteome</keyword>
<comment type="caution">
    <text evidence="2">The sequence shown here is derived from an EMBL/GenBank/DDBJ whole genome shotgun (WGS) entry which is preliminary data.</text>
</comment>
<organism evidence="2 3">
    <name type="scientific">Halomonas saccharevitans</name>
    <dbReference type="NCBI Taxonomy" id="416872"/>
    <lineage>
        <taxon>Bacteria</taxon>
        <taxon>Pseudomonadati</taxon>
        <taxon>Pseudomonadota</taxon>
        <taxon>Gammaproteobacteria</taxon>
        <taxon>Oceanospirillales</taxon>
        <taxon>Halomonadaceae</taxon>
        <taxon>Halomonas</taxon>
    </lineage>
</organism>
<dbReference type="EMBL" id="JAVXUR010000001">
    <property type="protein sequence ID" value="MDT8878828.1"/>
    <property type="molecule type" value="Genomic_DNA"/>
</dbReference>
<dbReference type="RefSeq" id="WP_315585665.1">
    <property type="nucleotide sequence ID" value="NZ_JAVXUR010000001.1"/>
</dbReference>
<evidence type="ECO:0000313" key="3">
    <source>
        <dbReference type="Proteomes" id="UP001255917"/>
    </source>
</evidence>
<reference evidence="3" key="1">
    <citation type="submission" date="2023-07" db="EMBL/GenBank/DDBJ databases">
        <title>Substrates and metabolic shifts associated with increased methane emissions in unrestored hypersaline salterns.</title>
        <authorList>
            <person name="Bueno De Mesquita C.P."/>
            <person name="Tringe S.G."/>
        </authorList>
    </citation>
    <scope>NUCLEOTIDE SEQUENCE [LARGE SCALE GENOMIC DNA]</scope>
    <source>
        <strain evidence="3">I4</strain>
    </source>
</reference>